<sequence length="169" mass="19606">MVNVSSVVLEIITARHVKISVHESMHQFQQGVDVLTMTRVLEAAMMDTVDINVHEENVYYIGLQDIQQRKIVVDKLAEFVASKPFEYFQEECDKFPYGLMRPHNEARKTDNVAKNRYQGIYAYDDTRIKVKRGKNDYVNANFIDGFLKRNAYIASLGPMKKQMDDFGIF</sequence>
<dbReference type="InterPro" id="IPR029021">
    <property type="entry name" value="Prot-tyrosine_phosphatase-like"/>
</dbReference>
<gene>
    <name evidence="2" type="ORF">DPMN_058744</name>
</gene>
<name>A0A9D4HFU0_DREPO</name>
<evidence type="ECO:0000313" key="3">
    <source>
        <dbReference type="Proteomes" id="UP000828390"/>
    </source>
</evidence>
<dbReference type="PANTHER" id="PTHR19134:SF449">
    <property type="entry name" value="TYROSINE-PROTEIN PHOSPHATASE 1"/>
    <property type="match status" value="1"/>
</dbReference>
<dbReference type="Pfam" id="PF00102">
    <property type="entry name" value="Y_phosphatase"/>
    <property type="match status" value="1"/>
</dbReference>
<accession>A0A9D4HFU0</accession>
<feature type="domain" description="Tyrosine-protein phosphatase" evidence="1">
    <location>
        <begin position="81"/>
        <end position="169"/>
    </location>
</feature>
<dbReference type="AlphaFoldDB" id="A0A9D4HFU0"/>
<organism evidence="2 3">
    <name type="scientific">Dreissena polymorpha</name>
    <name type="common">Zebra mussel</name>
    <name type="synonym">Mytilus polymorpha</name>
    <dbReference type="NCBI Taxonomy" id="45954"/>
    <lineage>
        <taxon>Eukaryota</taxon>
        <taxon>Metazoa</taxon>
        <taxon>Spiralia</taxon>
        <taxon>Lophotrochozoa</taxon>
        <taxon>Mollusca</taxon>
        <taxon>Bivalvia</taxon>
        <taxon>Autobranchia</taxon>
        <taxon>Heteroconchia</taxon>
        <taxon>Euheterodonta</taxon>
        <taxon>Imparidentia</taxon>
        <taxon>Neoheterodontei</taxon>
        <taxon>Myida</taxon>
        <taxon>Dreissenoidea</taxon>
        <taxon>Dreissenidae</taxon>
        <taxon>Dreissena</taxon>
    </lineage>
</organism>
<dbReference type="SUPFAM" id="SSF52799">
    <property type="entry name" value="(Phosphotyrosine protein) phosphatases II"/>
    <property type="match status" value="1"/>
</dbReference>
<dbReference type="PROSITE" id="PS50055">
    <property type="entry name" value="TYR_PHOSPHATASE_PTP"/>
    <property type="match status" value="1"/>
</dbReference>
<dbReference type="PANTHER" id="PTHR19134">
    <property type="entry name" value="RECEPTOR-TYPE TYROSINE-PROTEIN PHOSPHATASE"/>
    <property type="match status" value="1"/>
</dbReference>
<evidence type="ECO:0000313" key="2">
    <source>
        <dbReference type="EMBL" id="KAH3716028.1"/>
    </source>
</evidence>
<reference evidence="2" key="1">
    <citation type="journal article" date="2019" name="bioRxiv">
        <title>The Genome of the Zebra Mussel, Dreissena polymorpha: A Resource for Invasive Species Research.</title>
        <authorList>
            <person name="McCartney M.A."/>
            <person name="Auch B."/>
            <person name="Kono T."/>
            <person name="Mallez S."/>
            <person name="Zhang Y."/>
            <person name="Obille A."/>
            <person name="Becker A."/>
            <person name="Abrahante J.E."/>
            <person name="Garbe J."/>
            <person name="Badalamenti J.P."/>
            <person name="Herman A."/>
            <person name="Mangelson H."/>
            <person name="Liachko I."/>
            <person name="Sullivan S."/>
            <person name="Sone E.D."/>
            <person name="Koren S."/>
            <person name="Silverstein K.A.T."/>
            <person name="Beckman K.B."/>
            <person name="Gohl D.M."/>
        </authorList>
    </citation>
    <scope>NUCLEOTIDE SEQUENCE</scope>
    <source>
        <strain evidence="2">Duluth1</strain>
        <tissue evidence="2">Whole animal</tissue>
    </source>
</reference>
<dbReference type="Proteomes" id="UP000828390">
    <property type="component" value="Unassembled WGS sequence"/>
</dbReference>
<dbReference type="EMBL" id="JAIWYP010000013">
    <property type="protein sequence ID" value="KAH3716028.1"/>
    <property type="molecule type" value="Genomic_DNA"/>
</dbReference>
<comment type="caution">
    <text evidence="2">The sequence shown here is derived from an EMBL/GenBank/DDBJ whole genome shotgun (WGS) entry which is preliminary data.</text>
</comment>
<proteinExistence type="predicted"/>
<keyword evidence="3" id="KW-1185">Reference proteome</keyword>
<evidence type="ECO:0000259" key="1">
    <source>
        <dbReference type="PROSITE" id="PS50055"/>
    </source>
</evidence>
<protein>
    <recommendedName>
        <fullName evidence="1">Tyrosine-protein phosphatase domain-containing protein</fullName>
    </recommendedName>
</protein>
<dbReference type="InterPro" id="IPR000242">
    <property type="entry name" value="PTP_cat"/>
</dbReference>
<reference evidence="2" key="2">
    <citation type="submission" date="2020-11" db="EMBL/GenBank/DDBJ databases">
        <authorList>
            <person name="McCartney M.A."/>
            <person name="Auch B."/>
            <person name="Kono T."/>
            <person name="Mallez S."/>
            <person name="Becker A."/>
            <person name="Gohl D.M."/>
            <person name="Silverstein K.A.T."/>
            <person name="Koren S."/>
            <person name="Bechman K.B."/>
            <person name="Herman A."/>
            <person name="Abrahante J.E."/>
            <person name="Garbe J."/>
        </authorList>
    </citation>
    <scope>NUCLEOTIDE SEQUENCE</scope>
    <source>
        <strain evidence="2">Duluth1</strain>
        <tissue evidence="2">Whole animal</tissue>
    </source>
</reference>
<dbReference type="InterPro" id="IPR050348">
    <property type="entry name" value="Protein-Tyr_Phosphatase"/>
</dbReference>
<dbReference type="GO" id="GO:0004725">
    <property type="term" value="F:protein tyrosine phosphatase activity"/>
    <property type="evidence" value="ECO:0007669"/>
    <property type="project" value="InterPro"/>
</dbReference>
<dbReference type="Gene3D" id="3.90.190.10">
    <property type="entry name" value="Protein tyrosine phosphatase superfamily"/>
    <property type="match status" value="1"/>
</dbReference>